<dbReference type="Proteomes" id="UP000002527">
    <property type="component" value="Chromosome"/>
</dbReference>
<sequence>MKLRANWLSFSSDFHNNRFFKCNILHKWCKGNICNIGKDFSLLFSVFSNGGKGERAMKKNMLRIMATVTIMGGLFVSTNVPNVKAEEYPEMIVFDDVPVNYWAYDDIMDVVYNKVMLGYGNGKFGVGDNVTREQVAAVLYRTLNLKREGPLKNPYKDISERATMFLDEILVLTEHGIFKGDEKGNFRPTAPVTRAEMAQILTNAFTFEVKKNHTFKDVPNNHWAKNAISALQSNHVIVGTGNGKFEPNKVVTREQYATFLNKAVFYFPVKDEDYE</sequence>
<reference evidence="3 4" key="1">
    <citation type="journal article" date="2004" name="Nucleic Acids Res.">
        <title>The genome sequence of Bacillus cereus ATCC 10987 reveals metabolic adaptations and a large plasmid related to Bacillus anthracis pXO1.</title>
        <authorList>
            <person name="Rasko D.A."/>
            <person name="Ravel J."/>
            <person name="Okstad O.A."/>
            <person name="Helgason E."/>
            <person name="Cer R.Z."/>
            <person name="Jiang L."/>
            <person name="Shores K.A."/>
            <person name="Fouts D.E."/>
            <person name="Tourasse N.J."/>
            <person name="Angiuoli S.V."/>
            <person name="Kolonay J."/>
            <person name="Nelson W.C."/>
            <person name="Kolsto A.-B."/>
            <person name="Fraser C.M."/>
            <person name="Read T.D."/>
        </authorList>
    </citation>
    <scope>NUCLEOTIDE SEQUENCE [LARGE SCALE GENOMIC DNA]</scope>
    <source>
        <strain evidence="4">ATCC 10987 / NRS 248</strain>
    </source>
</reference>
<evidence type="ECO:0000256" key="1">
    <source>
        <dbReference type="ARBA" id="ARBA00022729"/>
    </source>
</evidence>
<dbReference type="InterPro" id="IPR001119">
    <property type="entry name" value="SLH_dom"/>
</dbReference>
<gene>
    <name evidence="3" type="ordered locus">BCE_1226</name>
</gene>
<dbReference type="PROSITE" id="PS51272">
    <property type="entry name" value="SLH"/>
    <property type="match status" value="3"/>
</dbReference>
<dbReference type="AlphaFoldDB" id="Q73C41"/>
<feature type="domain" description="SLH" evidence="2">
    <location>
        <begin position="154"/>
        <end position="210"/>
    </location>
</feature>
<dbReference type="Pfam" id="PF00395">
    <property type="entry name" value="SLH"/>
    <property type="match status" value="3"/>
</dbReference>
<evidence type="ECO:0000313" key="3">
    <source>
        <dbReference type="EMBL" id="AAS40156.1"/>
    </source>
</evidence>
<dbReference type="EMBL" id="AE017194">
    <property type="protein sequence ID" value="AAS40156.1"/>
    <property type="molecule type" value="Genomic_DNA"/>
</dbReference>
<dbReference type="PANTHER" id="PTHR43308:SF1">
    <property type="entry name" value="OUTER MEMBRANE PROTEIN ALPHA"/>
    <property type="match status" value="1"/>
</dbReference>
<keyword evidence="1" id="KW-0732">Signal</keyword>
<protein>
    <submittedName>
        <fullName evidence="3">S-layer protein, putative</fullName>
    </submittedName>
</protein>
<name>Q73C41_BACC1</name>
<feature type="domain" description="SLH" evidence="2">
    <location>
        <begin position="90"/>
        <end position="153"/>
    </location>
</feature>
<dbReference type="InterPro" id="IPR051465">
    <property type="entry name" value="Cell_Envelope_Struct_Comp"/>
</dbReference>
<dbReference type="PANTHER" id="PTHR43308">
    <property type="entry name" value="OUTER MEMBRANE PROTEIN ALPHA-RELATED"/>
    <property type="match status" value="1"/>
</dbReference>
<proteinExistence type="predicted"/>
<dbReference type="HOGENOM" id="CLU_079561_1_0_9"/>
<evidence type="ECO:0000313" key="4">
    <source>
        <dbReference type="Proteomes" id="UP000002527"/>
    </source>
</evidence>
<dbReference type="KEGG" id="bca:BCE_1226"/>
<feature type="domain" description="SLH" evidence="2">
    <location>
        <begin position="211"/>
        <end position="274"/>
    </location>
</feature>
<accession>Q73C41</accession>
<organism evidence="3 4">
    <name type="scientific">Bacillus cereus (strain ATCC 10987 / NRS 248)</name>
    <dbReference type="NCBI Taxonomy" id="222523"/>
    <lineage>
        <taxon>Bacteria</taxon>
        <taxon>Bacillati</taxon>
        <taxon>Bacillota</taxon>
        <taxon>Bacilli</taxon>
        <taxon>Bacillales</taxon>
        <taxon>Bacillaceae</taxon>
        <taxon>Bacillus</taxon>
        <taxon>Bacillus cereus group</taxon>
    </lineage>
</organism>
<evidence type="ECO:0000259" key="2">
    <source>
        <dbReference type="PROSITE" id="PS51272"/>
    </source>
</evidence>